<sequence>MYSKAIRNICYNDSDIPIIDSFLGEFKKYIYYTIRADISNLSSCNRPPSKSSAGKYYEDNPEIKRNPFIETMFNKINKVFFPRFQPVKKHYDEICKCGFKKVNSEDEQLLDKYESFLTQDQAELCEILDVFRKQNSQNKFCLLFPDWFPVEKKEIGVKLGNEVKSDIYLIHPMIGIDIEWSAWIEGGEYIIKPFVSYIWTR</sequence>
<organism evidence="1">
    <name type="scientific">Hokovirus HKV1</name>
    <dbReference type="NCBI Taxonomy" id="1977638"/>
    <lineage>
        <taxon>Viruses</taxon>
        <taxon>Varidnaviria</taxon>
        <taxon>Bamfordvirae</taxon>
        <taxon>Nucleocytoviricota</taxon>
        <taxon>Megaviricetes</taxon>
        <taxon>Imitervirales</taxon>
        <taxon>Mimiviridae</taxon>
        <taxon>Klosneuvirinae</taxon>
        <taxon>Hokovirus</taxon>
    </lineage>
</organism>
<gene>
    <name evidence="1" type="ORF">Hokovirus_2_193</name>
</gene>
<accession>A0A1V0SG10</accession>
<name>A0A1V0SG10_9VIRU</name>
<reference evidence="1" key="1">
    <citation type="journal article" date="2017" name="Science">
        <title>Giant viruses with an expanded complement of translation system components.</title>
        <authorList>
            <person name="Schulz F."/>
            <person name="Yutin N."/>
            <person name="Ivanova N.N."/>
            <person name="Ortega D.R."/>
            <person name="Lee T.K."/>
            <person name="Vierheilig J."/>
            <person name="Daims H."/>
            <person name="Horn M."/>
            <person name="Wagner M."/>
            <person name="Jensen G.J."/>
            <person name="Kyrpides N.C."/>
            <person name="Koonin E.V."/>
            <person name="Woyke T."/>
        </authorList>
    </citation>
    <scope>NUCLEOTIDE SEQUENCE</scope>
    <source>
        <strain evidence="1">HKV1</strain>
    </source>
</reference>
<protein>
    <submittedName>
        <fullName evidence="1">Uncharacterized protein</fullName>
    </submittedName>
</protein>
<dbReference type="EMBL" id="KY684104">
    <property type="protein sequence ID" value="ARF10666.1"/>
    <property type="molecule type" value="Genomic_DNA"/>
</dbReference>
<evidence type="ECO:0000313" key="1">
    <source>
        <dbReference type="EMBL" id="ARF10666.1"/>
    </source>
</evidence>
<proteinExistence type="predicted"/>